<dbReference type="Gramene" id="rna37017">
    <property type="protein sequence ID" value="RHN52353.1"/>
    <property type="gene ID" value="gene37017"/>
</dbReference>
<keyword evidence="1" id="KW-0472">Membrane</keyword>
<evidence type="ECO:0000256" key="1">
    <source>
        <dbReference type="SAM" id="Phobius"/>
    </source>
</evidence>
<gene>
    <name evidence="2" type="ORF">MtrunA17_Chr6g0479581</name>
</gene>
<reference evidence="2" key="1">
    <citation type="journal article" date="2018" name="Nat. Plants">
        <title>Whole-genome landscape of Medicago truncatula symbiotic genes.</title>
        <authorList>
            <person name="Pecrix Y."/>
            <person name="Gamas P."/>
            <person name="Carrere S."/>
        </authorList>
    </citation>
    <scope>NUCLEOTIDE SEQUENCE</scope>
    <source>
        <tissue evidence="2">Leaves</tissue>
    </source>
</reference>
<organism evidence="2">
    <name type="scientific">Medicago truncatula</name>
    <name type="common">Barrel medic</name>
    <name type="synonym">Medicago tribuloides</name>
    <dbReference type="NCBI Taxonomy" id="3880"/>
    <lineage>
        <taxon>Eukaryota</taxon>
        <taxon>Viridiplantae</taxon>
        <taxon>Streptophyta</taxon>
        <taxon>Embryophyta</taxon>
        <taxon>Tracheophyta</taxon>
        <taxon>Spermatophyta</taxon>
        <taxon>Magnoliopsida</taxon>
        <taxon>eudicotyledons</taxon>
        <taxon>Gunneridae</taxon>
        <taxon>Pentapetalae</taxon>
        <taxon>rosids</taxon>
        <taxon>fabids</taxon>
        <taxon>Fabales</taxon>
        <taxon>Fabaceae</taxon>
        <taxon>Papilionoideae</taxon>
        <taxon>50 kb inversion clade</taxon>
        <taxon>NPAAA clade</taxon>
        <taxon>Hologalegina</taxon>
        <taxon>IRL clade</taxon>
        <taxon>Trifolieae</taxon>
        <taxon>Medicago</taxon>
    </lineage>
</organism>
<comment type="caution">
    <text evidence="2">The sequence shown here is derived from an EMBL/GenBank/DDBJ whole genome shotgun (WGS) entry which is preliminary data.</text>
</comment>
<evidence type="ECO:0008006" key="3">
    <source>
        <dbReference type="Google" id="ProtNLM"/>
    </source>
</evidence>
<dbReference type="AlphaFoldDB" id="A0A396HIC9"/>
<protein>
    <recommendedName>
        <fullName evidence="3">Transmembrane protein</fullName>
    </recommendedName>
</protein>
<feature type="transmembrane region" description="Helical" evidence="1">
    <location>
        <begin position="67"/>
        <end position="85"/>
    </location>
</feature>
<name>A0A396HIC9_MEDTR</name>
<evidence type="ECO:0000313" key="2">
    <source>
        <dbReference type="EMBL" id="RHN52353.1"/>
    </source>
</evidence>
<accession>A0A396HIC9</accession>
<keyword evidence="1" id="KW-0812">Transmembrane</keyword>
<dbReference type="EMBL" id="PSQE01000006">
    <property type="protein sequence ID" value="RHN52353.1"/>
    <property type="molecule type" value="Genomic_DNA"/>
</dbReference>
<dbReference type="Proteomes" id="UP000265566">
    <property type="component" value="Chromosome 6"/>
</dbReference>
<keyword evidence="1" id="KW-1133">Transmembrane helix</keyword>
<sequence length="125" mass="14463">MYFDEVSLCNSVSTLFSNFMIPASAFFFILYPFFPSISLQWLIATTLISCILPIIPALSWCRINNKYSLRIVLLFVICFFSYFYIEKFVGVSVIAGDMGLMAIRCRTLVFEAACLWSFRICVYMF</sequence>
<feature type="transmembrane region" description="Helical" evidence="1">
    <location>
        <begin position="12"/>
        <end position="33"/>
    </location>
</feature>
<proteinExistence type="predicted"/>
<feature type="transmembrane region" description="Helical" evidence="1">
    <location>
        <begin position="39"/>
        <end position="60"/>
    </location>
</feature>